<dbReference type="Proteomes" id="UP000494163">
    <property type="component" value="Chromosome 2R"/>
</dbReference>
<dbReference type="EMBL" id="CP012524">
    <property type="protein sequence ID" value="ALC41139.1"/>
    <property type="molecule type" value="Genomic_DNA"/>
</dbReference>
<dbReference type="OMA" id="GHLRSYK"/>
<feature type="non-terminal residue" evidence="2">
    <location>
        <position position="201"/>
    </location>
</feature>
<feature type="non-terminal residue" evidence="2">
    <location>
        <position position="1"/>
    </location>
</feature>
<reference evidence="2 3" key="1">
    <citation type="submission" date="2015-08" db="EMBL/GenBank/DDBJ databases">
        <title>Ancestral chromatin configuration constrains chromatin evolution on differentiating sex chromosomes in Drosophila.</title>
        <authorList>
            <person name="Zhou Q."/>
            <person name="Bachtrog D."/>
        </authorList>
    </citation>
    <scope>NUCLEOTIDE SEQUENCE [LARGE SCALE GENOMIC DNA]</scope>
    <source>
        <tissue evidence="2">Whole larvae</tissue>
    </source>
</reference>
<dbReference type="OrthoDB" id="7869073at2759"/>
<dbReference type="AlphaFoldDB" id="A0A0M3QUR8"/>
<sequence>IIVPVDDYYDKCVEPKISIPKRYPGVTSSGFKRQAARLRSYKEIDAMNDDEQEYEDDEDNENSQKYDEAPFIDSPIYESNESQIDFEINDFNRLYDEVDDNGSHGHEQMPANSAQWRIQPNNVNRPAGSAPLVPNNYRGRGRRRNRYNQNNNNLRGSVHSRLGYNMNMRNQQQGMLNAYNNFSNQGGRAPQQVVTNINAHF</sequence>
<gene>
    <name evidence="2" type="ORF">Dbus_chr2Rg718</name>
</gene>
<protein>
    <submittedName>
        <fullName evidence="2">CG13741</fullName>
    </submittedName>
</protein>
<dbReference type="STRING" id="30019.A0A0M3QUR8"/>
<feature type="compositionally biased region" description="Acidic residues" evidence="1">
    <location>
        <begin position="46"/>
        <end position="61"/>
    </location>
</feature>
<evidence type="ECO:0000313" key="3">
    <source>
        <dbReference type="Proteomes" id="UP000494163"/>
    </source>
</evidence>
<name>A0A0M3QUR8_DROBS</name>
<feature type="region of interest" description="Disordered" evidence="1">
    <location>
        <begin position="45"/>
        <end position="67"/>
    </location>
</feature>
<evidence type="ECO:0000313" key="2">
    <source>
        <dbReference type="EMBL" id="ALC41139.1"/>
    </source>
</evidence>
<accession>A0A0M3QUR8</accession>
<organism evidence="2 3">
    <name type="scientific">Drosophila busckii</name>
    <name type="common">Fruit fly</name>
    <dbReference type="NCBI Taxonomy" id="30019"/>
    <lineage>
        <taxon>Eukaryota</taxon>
        <taxon>Metazoa</taxon>
        <taxon>Ecdysozoa</taxon>
        <taxon>Arthropoda</taxon>
        <taxon>Hexapoda</taxon>
        <taxon>Insecta</taxon>
        <taxon>Pterygota</taxon>
        <taxon>Neoptera</taxon>
        <taxon>Endopterygota</taxon>
        <taxon>Diptera</taxon>
        <taxon>Brachycera</taxon>
        <taxon>Muscomorpha</taxon>
        <taxon>Ephydroidea</taxon>
        <taxon>Drosophilidae</taxon>
        <taxon>Drosophila</taxon>
    </lineage>
</organism>
<keyword evidence="3" id="KW-1185">Reference proteome</keyword>
<proteinExistence type="predicted"/>
<feature type="region of interest" description="Disordered" evidence="1">
    <location>
        <begin position="123"/>
        <end position="157"/>
    </location>
</feature>
<evidence type="ECO:0000256" key="1">
    <source>
        <dbReference type="SAM" id="MobiDB-lite"/>
    </source>
</evidence>
<feature type="compositionally biased region" description="Low complexity" evidence="1">
    <location>
        <begin position="147"/>
        <end position="156"/>
    </location>
</feature>